<feature type="region of interest" description="Disordered" evidence="14">
    <location>
        <begin position="325"/>
        <end position="362"/>
    </location>
</feature>
<evidence type="ECO:0008006" key="24">
    <source>
        <dbReference type="Google" id="ProtNLM"/>
    </source>
</evidence>
<feature type="compositionally biased region" description="Basic and acidic residues" evidence="14">
    <location>
        <begin position="1619"/>
        <end position="1631"/>
    </location>
</feature>
<dbReference type="InterPro" id="IPR019787">
    <property type="entry name" value="Znf_PHD-finger"/>
</dbReference>
<dbReference type="InterPro" id="IPR027417">
    <property type="entry name" value="P-loop_NTPase"/>
</dbReference>
<dbReference type="InterPro" id="IPR001478">
    <property type="entry name" value="PDZ"/>
</dbReference>
<dbReference type="CDD" id="cd15492">
    <property type="entry name" value="PHD_BRPF_JADE_like"/>
    <property type="match status" value="1"/>
</dbReference>
<dbReference type="EMBL" id="KI913115">
    <property type="protein sequence ID" value="ETV87383.1"/>
    <property type="molecule type" value="Genomic_DNA"/>
</dbReference>
<keyword evidence="11" id="KW-0804">Transcription</keyword>
<dbReference type="CDD" id="cd18793">
    <property type="entry name" value="SF2_C_SNF"/>
    <property type="match status" value="1"/>
</dbReference>
<dbReference type="PROSITE" id="PS51666">
    <property type="entry name" value="QLQ"/>
    <property type="match status" value="1"/>
</dbReference>
<feature type="compositionally biased region" description="Basic and acidic residues" evidence="14">
    <location>
        <begin position="609"/>
        <end position="634"/>
    </location>
</feature>
<dbReference type="InterPro" id="IPR013083">
    <property type="entry name" value="Znf_RING/FYVE/PHD"/>
</dbReference>
<evidence type="ECO:0000256" key="11">
    <source>
        <dbReference type="ARBA" id="ARBA00023163"/>
    </source>
</evidence>
<feature type="region of interest" description="Disordered" evidence="14">
    <location>
        <begin position="449"/>
        <end position="493"/>
    </location>
</feature>
<evidence type="ECO:0000256" key="4">
    <source>
        <dbReference type="ARBA" id="ARBA00022741"/>
    </source>
</evidence>
<feature type="compositionally biased region" description="Polar residues" evidence="14">
    <location>
        <begin position="1"/>
        <end position="11"/>
    </location>
</feature>
<protein>
    <recommendedName>
        <fullName evidence="24">Chromodomain-helicase-DNA-binding protein 7</fullName>
    </recommendedName>
</protein>
<proteinExistence type="predicted"/>
<feature type="compositionally biased region" description="Low complexity" evidence="14">
    <location>
        <begin position="474"/>
        <end position="487"/>
    </location>
</feature>
<dbReference type="PROSITE" id="PS50013">
    <property type="entry name" value="CHROMO_2"/>
    <property type="match status" value="2"/>
</dbReference>
<feature type="domain" description="PHD-type" evidence="16">
    <location>
        <begin position="1662"/>
        <end position="1714"/>
    </location>
</feature>
<dbReference type="GO" id="GO:0008270">
    <property type="term" value="F:zinc ion binding"/>
    <property type="evidence" value="ECO:0007669"/>
    <property type="project" value="UniProtKB-KW"/>
</dbReference>
<evidence type="ECO:0000259" key="17">
    <source>
        <dbReference type="PROSITE" id="PS50106"/>
    </source>
</evidence>
<keyword evidence="5 13" id="KW-0863">Zinc-finger</keyword>
<dbReference type="SMART" id="SM00490">
    <property type="entry name" value="HELICc"/>
    <property type="match status" value="1"/>
</dbReference>
<dbReference type="RefSeq" id="XP_009822246.1">
    <property type="nucleotide sequence ID" value="XM_009823944.1"/>
</dbReference>
<dbReference type="PROSITE" id="PS51192">
    <property type="entry name" value="HELICASE_ATP_BIND_1"/>
    <property type="match status" value="1"/>
</dbReference>
<dbReference type="InterPro" id="IPR034732">
    <property type="entry name" value="EPHD"/>
</dbReference>
<evidence type="ECO:0000256" key="7">
    <source>
        <dbReference type="ARBA" id="ARBA00022833"/>
    </source>
</evidence>
<dbReference type="InterPro" id="IPR016197">
    <property type="entry name" value="Chromo-like_dom_sf"/>
</dbReference>
<keyword evidence="8" id="KW-0067">ATP-binding</keyword>
<dbReference type="SMART" id="SM00298">
    <property type="entry name" value="CHROMO"/>
    <property type="match status" value="2"/>
</dbReference>
<dbReference type="Pfam" id="PF00271">
    <property type="entry name" value="Helicase_C"/>
    <property type="match status" value="1"/>
</dbReference>
<feature type="domain" description="Chromo" evidence="15">
    <location>
        <begin position="658"/>
        <end position="723"/>
    </location>
</feature>
<dbReference type="Pfam" id="PF13831">
    <property type="entry name" value="PHD_2"/>
    <property type="match status" value="1"/>
</dbReference>
<dbReference type="GO" id="GO:0005524">
    <property type="term" value="F:ATP binding"/>
    <property type="evidence" value="ECO:0007669"/>
    <property type="project" value="UniProtKB-KW"/>
</dbReference>
<dbReference type="Gene3D" id="3.40.50.10810">
    <property type="entry name" value="Tandem AAA-ATPase domain"/>
    <property type="match status" value="1"/>
</dbReference>
<dbReference type="InterPro" id="IPR001650">
    <property type="entry name" value="Helicase_C-like"/>
</dbReference>
<feature type="region of interest" description="Disordered" evidence="14">
    <location>
        <begin position="541"/>
        <end position="659"/>
    </location>
</feature>
<feature type="domain" description="PDZ" evidence="17">
    <location>
        <begin position="246"/>
        <end position="304"/>
    </location>
</feature>
<dbReference type="PROSITE" id="PS50016">
    <property type="entry name" value="ZF_PHD_2"/>
    <property type="match status" value="1"/>
</dbReference>
<dbReference type="STRING" id="112090.W4H8D6"/>
<evidence type="ECO:0000256" key="1">
    <source>
        <dbReference type="ARBA" id="ARBA00004123"/>
    </source>
</evidence>
<evidence type="ECO:0000256" key="6">
    <source>
        <dbReference type="ARBA" id="ARBA00022801"/>
    </source>
</evidence>
<dbReference type="PROSITE" id="PS51194">
    <property type="entry name" value="HELICASE_CTER"/>
    <property type="match status" value="1"/>
</dbReference>
<feature type="compositionally biased region" description="Pro residues" evidence="14">
    <location>
        <begin position="330"/>
        <end position="339"/>
    </location>
</feature>
<dbReference type="InterPro" id="IPR019786">
    <property type="entry name" value="Zinc_finger_PHD-type_CS"/>
</dbReference>
<dbReference type="GeneID" id="20802977"/>
<dbReference type="GO" id="GO:0000785">
    <property type="term" value="C:chromatin"/>
    <property type="evidence" value="ECO:0007669"/>
    <property type="project" value="TreeGrafter"/>
</dbReference>
<evidence type="ECO:0000259" key="21">
    <source>
        <dbReference type="PROSITE" id="PS51666"/>
    </source>
</evidence>
<evidence type="ECO:0000256" key="5">
    <source>
        <dbReference type="ARBA" id="ARBA00022771"/>
    </source>
</evidence>
<dbReference type="InterPro" id="IPR049730">
    <property type="entry name" value="SNF2/RAD54-like_C"/>
</dbReference>
<keyword evidence="7" id="KW-0862">Zinc</keyword>
<dbReference type="GO" id="GO:0005634">
    <property type="term" value="C:nucleus"/>
    <property type="evidence" value="ECO:0007669"/>
    <property type="project" value="UniProtKB-SubCell"/>
</dbReference>
<feature type="domain" description="Helicase C-terminal" evidence="20">
    <location>
        <begin position="1163"/>
        <end position="1314"/>
    </location>
</feature>
<dbReference type="Pfam" id="PF00176">
    <property type="entry name" value="SNF2-rel_dom"/>
    <property type="match status" value="1"/>
</dbReference>
<gene>
    <name evidence="23" type="ORF">H257_00981</name>
</gene>
<dbReference type="GO" id="GO:0140658">
    <property type="term" value="F:ATP-dependent chromatin remodeler activity"/>
    <property type="evidence" value="ECO:0007669"/>
    <property type="project" value="TreeGrafter"/>
</dbReference>
<evidence type="ECO:0000256" key="3">
    <source>
        <dbReference type="ARBA" id="ARBA00022737"/>
    </source>
</evidence>
<dbReference type="InterPro" id="IPR011011">
    <property type="entry name" value="Znf_FYVE_PHD"/>
</dbReference>
<accession>W4H8D6</accession>
<dbReference type="GO" id="GO:0003700">
    <property type="term" value="F:DNA-binding transcription factor activity"/>
    <property type="evidence" value="ECO:0007669"/>
    <property type="project" value="InterPro"/>
</dbReference>
<evidence type="ECO:0000259" key="15">
    <source>
        <dbReference type="PROSITE" id="PS50013"/>
    </source>
</evidence>
<evidence type="ECO:0000259" key="18">
    <source>
        <dbReference type="PROSITE" id="PS51032"/>
    </source>
</evidence>
<dbReference type="Pfam" id="PF13832">
    <property type="entry name" value="zf-HC5HC2H_2"/>
    <property type="match status" value="1"/>
</dbReference>
<feature type="region of interest" description="Disordered" evidence="14">
    <location>
        <begin position="1"/>
        <end position="40"/>
    </location>
</feature>
<evidence type="ECO:0000259" key="22">
    <source>
        <dbReference type="PROSITE" id="PS51805"/>
    </source>
</evidence>
<dbReference type="InterPro" id="IPR000953">
    <property type="entry name" value="Chromo/chromo_shadow_dom"/>
</dbReference>
<keyword evidence="2" id="KW-0479">Metal-binding</keyword>
<dbReference type="GO" id="GO:0042393">
    <property type="term" value="F:histone binding"/>
    <property type="evidence" value="ECO:0007669"/>
    <property type="project" value="TreeGrafter"/>
</dbReference>
<dbReference type="InterPro" id="IPR001965">
    <property type="entry name" value="Znf_PHD"/>
</dbReference>
<dbReference type="Gene3D" id="3.40.50.300">
    <property type="entry name" value="P-loop containing nucleotide triphosphate hydrolases"/>
    <property type="match status" value="1"/>
</dbReference>
<dbReference type="SUPFAM" id="SSF54160">
    <property type="entry name" value="Chromo domain-like"/>
    <property type="match status" value="2"/>
</dbReference>
<evidence type="ECO:0000256" key="8">
    <source>
        <dbReference type="ARBA" id="ARBA00022840"/>
    </source>
</evidence>
<dbReference type="PROSITE" id="PS51032">
    <property type="entry name" value="AP2_ERF"/>
    <property type="match status" value="1"/>
</dbReference>
<feature type="compositionally biased region" description="Low complexity" evidence="14">
    <location>
        <begin position="340"/>
        <end position="353"/>
    </location>
</feature>
<evidence type="ECO:0000259" key="16">
    <source>
        <dbReference type="PROSITE" id="PS50016"/>
    </source>
</evidence>
<dbReference type="PROSITE" id="PS51805">
    <property type="entry name" value="EPHD"/>
    <property type="match status" value="1"/>
</dbReference>
<dbReference type="GO" id="GO:0003682">
    <property type="term" value="F:chromatin binding"/>
    <property type="evidence" value="ECO:0007669"/>
    <property type="project" value="TreeGrafter"/>
</dbReference>
<dbReference type="SUPFAM" id="SSF57903">
    <property type="entry name" value="FYVE/PHD zinc finger"/>
    <property type="match status" value="1"/>
</dbReference>
<evidence type="ECO:0000256" key="13">
    <source>
        <dbReference type="PROSITE-ProRule" id="PRU00146"/>
    </source>
</evidence>
<dbReference type="SMART" id="SM00249">
    <property type="entry name" value="PHD"/>
    <property type="match status" value="2"/>
</dbReference>
<feature type="domain" description="Chromo" evidence="15">
    <location>
        <begin position="742"/>
        <end position="799"/>
    </location>
</feature>
<feature type="domain" description="Helicase ATP-binding" evidence="19">
    <location>
        <begin position="851"/>
        <end position="1030"/>
    </location>
</feature>
<dbReference type="PANTHER" id="PTHR45623">
    <property type="entry name" value="CHROMODOMAIN-HELICASE-DNA-BINDING PROTEIN 3-RELATED-RELATED"/>
    <property type="match status" value="1"/>
</dbReference>
<feature type="region of interest" description="Disordered" evidence="14">
    <location>
        <begin position="1592"/>
        <end position="1654"/>
    </location>
</feature>
<evidence type="ECO:0000259" key="20">
    <source>
        <dbReference type="PROSITE" id="PS51194"/>
    </source>
</evidence>
<feature type="compositionally biased region" description="Acidic residues" evidence="14">
    <location>
        <begin position="589"/>
        <end position="608"/>
    </location>
</feature>
<keyword evidence="12" id="KW-0539">Nucleus</keyword>
<dbReference type="CDD" id="cd17995">
    <property type="entry name" value="DEXHc_CHD6_7_8_9"/>
    <property type="match status" value="1"/>
</dbReference>
<evidence type="ECO:0000256" key="12">
    <source>
        <dbReference type="ARBA" id="ARBA00023242"/>
    </source>
</evidence>
<feature type="region of interest" description="Disordered" evidence="14">
    <location>
        <begin position="1539"/>
        <end position="1558"/>
    </location>
</feature>
<dbReference type="GO" id="GO:0003677">
    <property type="term" value="F:DNA binding"/>
    <property type="evidence" value="ECO:0007669"/>
    <property type="project" value="UniProtKB-KW"/>
</dbReference>
<feature type="domain" description="PHD-type" evidence="22">
    <location>
        <begin position="1721"/>
        <end position="1838"/>
    </location>
</feature>
<dbReference type="PROSITE" id="PS01359">
    <property type="entry name" value="ZF_PHD_1"/>
    <property type="match status" value="1"/>
</dbReference>
<feature type="compositionally biased region" description="Low complexity" evidence="14">
    <location>
        <begin position="449"/>
        <end position="465"/>
    </location>
</feature>
<feature type="compositionally biased region" description="Acidic residues" evidence="14">
    <location>
        <begin position="1599"/>
        <end position="1618"/>
    </location>
</feature>
<dbReference type="Pfam" id="PF00385">
    <property type="entry name" value="Chromo"/>
    <property type="match status" value="1"/>
</dbReference>
<dbReference type="SMART" id="SM00487">
    <property type="entry name" value="DEXDc"/>
    <property type="match status" value="1"/>
</dbReference>
<dbReference type="InterPro" id="IPR000330">
    <property type="entry name" value="SNF2_N"/>
</dbReference>
<reference evidence="23" key="1">
    <citation type="submission" date="2013-12" db="EMBL/GenBank/DDBJ databases">
        <title>The Genome Sequence of Aphanomyces astaci APO3.</title>
        <authorList>
            <consortium name="The Broad Institute Genomics Platform"/>
            <person name="Russ C."/>
            <person name="Tyler B."/>
            <person name="van West P."/>
            <person name="Dieguez-Uribeondo J."/>
            <person name="Young S.K."/>
            <person name="Zeng Q."/>
            <person name="Gargeya S."/>
            <person name="Fitzgerald M."/>
            <person name="Abouelleil A."/>
            <person name="Alvarado L."/>
            <person name="Chapman S.B."/>
            <person name="Gainer-Dewar J."/>
            <person name="Goldberg J."/>
            <person name="Griggs A."/>
            <person name="Gujja S."/>
            <person name="Hansen M."/>
            <person name="Howarth C."/>
            <person name="Imamovic A."/>
            <person name="Ireland A."/>
            <person name="Larimer J."/>
            <person name="McCowan C."/>
            <person name="Murphy C."/>
            <person name="Pearson M."/>
            <person name="Poon T.W."/>
            <person name="Priest M."/>
            <person name="Roberts A."/>
            <person name="Saif S."/>
            <person name="Shea T."/>
            <person name="Sykes S."/>
            <person name="Wortman J."/>
            <person name="Nusbaum C."/>
            <person name="Birren B."/>
        </authorList>
    </citation>
    <scope>NUCLEOTIDE SEQUENCE [LARGE SCALE GENOMIC DNA]</scope>
    <source>
        <strain evidence="23">APO3</strain>
    </source>
</reference>
<dbReference type="PROSITE" id="PS50106">
    <property type="entry name" value="PDZ"/>
    <property type="match status" value="1"/>
</dbReference>
<keyword evidence="10" id="KW-0238">DNA-binding</keyword>
<evidence type="ECO:0000259" key="19">
    <source>
        <dbReference type="PROSITE" id="PS51192"/>
    </source>
</evidence>
<evidence type="ECO:0000256" key="2">
    <source>
        <dbReference type="ARBA" id="ARBA00022723"/>
    </source>
</evidence>
<dbReference type="VEuPathDB" id="FungiDB:H257_00981"/>
<dbReference type="GO" id="GO:0016887">
    <property type="term" value="F:ATP hydrolysis activity"/>
    <property type="evidence" value="ECO:0007669"/>
    <property type="project" value="TreeGrafter"/>
</dbReference>
<dbReference type="Gene3D" id="3.30.40.10">
    <property type="entry name" value="Zinc/RING finger domain, C3HC4 (zinc finger)"/>
    <property type="match status" value="2"/>
</dbReference>
<dbReference type="SMART" id="SM00951">
    <property type="entry name" value="QLQ"/>
    <property type="match status" value="1"/>
</dbReference>
<dbReference type="PANTHER" id="PTHR45623:SF11">
    <property type="entry name" value="KISMET, ISOFORM C"/>
    <property type="match status" value="1"/>
</dbReference>
<comment type="subcellular location">
    <subcellularLocation>
        <location evidence="1">Nucleus</location>
    </subcellularLocation>
</comment>
<dbReference type="InterPro" id="IPR001471">
    <property type="entry name" value="AP2/ERF_dom"/>
</dbReference>
<dbReference type="Gene3D" id="2.40.50.40">
    <property type="match status" value="2"/>
</dbReference>
<dbReference type="SUPFAM" id="SSF52540">
    <property type="entry name" value="P-loop containing nucleoside triphosphate hydrolases"/>
    <property type="match status" value="2"/>
</dbReference>
<keyword evidence="6" id="KW-0378">Hydrolase</keyword>
<dbReference type="CDD" id="cd15571">
    <property type="entry name" value="ePHD"/>
    <property type="match status" value="1"/>
</dbReference>
<name>W4H8D6_APHAT</name>
<keyword evidence="9" id="KW-0805">Transcription regulation</keyword>
<evidence type="ECO:0000313" key="23">
    <source>
        <dbReference type="EMBL" id="ETV87383.1"/>
    </source>
</evidence>
<sequence>MDPQQQQQAGSSFDHGGRQNSYNSIPASNNIMSSFPSQDPIMEPNTINQLRPSSFNWNTPSETSLPSMQSLDLSNPHAAAASSIHQQMPGMGQSLHIQTQFPQMQQMSMPYGTNANNPMSMGMVMNNHVGGMGQQQHNMAGQHHHQQSGLPLRSPMPLGGGSTDHLIPHLYQHHQQQHHQQHHLQSQGYASPMTQQHAYGAQDPMKLNSIMSTPAAAAAPPQSTLPSRITPVTTTSPGFPSTYEFEVVLQKGEHGLCMNMGIKMGSVSVLGFRQPLPGVVGPAEACGMIQVGDDLVCVDGIMLQCADDFKKVVPHLKSDLPAKLRFRRSPQPPQPPPPQQQQQSSQQQQQQQSVYQPLPAIPPLTGTGSSGKVYQIGELFMGVRYLGPNQWAAEVKTHQGDTQLQRLGEFTTEYLAAQTYNTYLMQTYGQQALKYMHPATRQASHPYQQQQHHMMHMQQQQQQQHLMHHHHHQQQQQHHMQQQQQQMKPTRPRGPVLHAMFTVEQKEQLRAQIMVFKFSTSGSGIPTDLLRVAVRGAGGSLEFNTAPKERSRKKTFNDSAPKSKRMKYGSGRGGRGGRGSRGRGRGAVSDEEDDGEFKDGDDEGDDTVVGDKPEPENVRRSSRNQGKEKKRYSEVAEIDGDEEKPKESSPQQQQAKGPQMDKIIAVRFVEPDMGMEFLMKWKHFSYLHVTWLSTLDIERHGKGAVMRMRRYMQKHVRDVEVARMNPSDRSEDTTQYFSPAYVEVDRILDMASAEEVVVPNELKRGIKYLIKWRDLSYAECSWEWADQVTDDRKIATFQRYNHPPLLENAPRAMFEDVRPHASAWAKYQDSPTYNDNNTLRSYQLEGLNWMVFCWYNRRNCILADEMGLGKTVQATAILEHLRQHEHIRGPFLVVAPLATLGNWKREIESWTSMNCVVYHDSEGGAETRAFIRQHEFTYKNQPDYYKRSNVYKFNVLVTSYQTLMADAELLQEIHWRYVVIDEAHKLKNRDAKLLASLRTFKWDSCLLMTGTPLQNGVFELWCLLNFIEPDKFPSQQHFYDQYGDLSSAEQVASLHEQLRPFMLRRVKEDVEKSIPPKEETIIDVELTTMQKKYYRAIFERNRSFLNQGSSVAVANLMNVEMELRKCCNHPFLIRGVEQKELAAVYDEADRSRVLIQASGKLVLLEKMLVKFKAEGKKVLVFSQFKIMLDILEDLFHARQYSFERLDGSLLGNARQAAIDRFNDPKSDTFVFLLSTRAGGVGINLIAASIVVLYDSDWNPQNDLQAIARCHRIGQTQAVRIFRLVTKKTYEAQMFEIASKKLGMHHAVFETGGVRKDFDGNDDSNMMSLMSLDKDKVEMMIRYGAYAIMNSDEEDPENAKINELDIDQLLSSSRTIRYDPTGAKTEESSGAALSFSKASFTAETSDATIDFEDAQFWDKVLGPKTIQLLTTQVENGSLLQATLPDIKAFLTSLRELARQLVKHRQKGEKNPEADQILSILIELKVRGPVNKQVNVKTIATDWLEVIERPKRRRNQEVESELMYHPFLDDTGGDGIGGIGGMGSKKGKKKQKTSGLKFRSSADPTSAILVTIATTESGNFRVVRVHSDKKEVNRHVHVDADEADNASDEDALFSDEDEYDDKPQYSRSKDNHHLVKKKQTAKGPSRRSNMPKPLETVDGVPVDELWCRVCYSDQGFDDDPIVQCEKCKCSVHKFCYGIVKVPEGDLPWYCDLCEAHLTAETVPQKCLMCPLEIKETAFKETVDKEWVHVVCALWSRGVEFEDIERMKGLKNVLATMDGMEDAAKTAPCALCADASGSKVKCCRNGCDVHFHALCGRQTFGVYDMYMNDAGNLRSFCKEHRPKFRPRLQNS</sequence>
<dbReference type="InterPro" id="IPR014978">
    <property type="entry name" value="Gln-Leu-Gln_QLQ"/>
</dbReference>
<feature type="domain" description="AP2/ERF" evidence="18">
    <location>
        <begin position="379"/>
        <end position="438"/>
    </location>
</feature>
<feature type="domain" description="QLQ" evidence="21">
    <location>
        <begin position="500"/>
        <end position="535"/>
    </location>
</feature>
<organism evidence="23">
    <name type="scientific">Aphanomyces astaci</name>
    <name type="common">Crayfish plague agent</name>
    <dbReference type="NCBI Taxonomy" id="112090"/>
    <lineage>
        <taxon>Eukaryota</taxon>
        <taxon>Sar</taxon>
        <taxon>Stramenopiles</taxon>
        <taxon>Oomycota</taxon>
        <taxon>Saprolegniomycetes</taxon>
        <taxon>Saprolegniales</taxon>
        <taxon>Verrucalvaceae</taxon>
        <taxon>Aphanomyces</taxon>
    </lineage>
</organism>
<dbReference type="InterPro" id="IPR038718">
    <property type="entry name" value="SNF2-like_sf"/>
</dbReference>
<evidence type="ECO:0000256" key="9">
    <source>
        <dbReference type="ARBA" id="ARBA00023015"/>
    </source>
</evidence>
<dbReference type="InterPro" id="IPR023780">
    <property type="entry name" value="Chromo_domain"/>
</dbReference>
<keyword evidence="4" id="KW-0547">Nucleotide-binding</keyword>
<evidence type="ECO:0000256" key="14">
    <source>
        <dbReference type="SAM" id="MobiDB-lite"/>
    </source>
</evidence>
<keyword evidence="3" id="KW-0677">Repeat</keyword>
<dbReference type="OrthoDB" id="5857104at2759"/>
<feature type="compositionally biased region" description="Polar residues" evidence="14">
    <location>
        <begin position="18"/>
        <end position="37"/>
    </location>
</feature>
<dbReference type="InterPro" id="IPR014001">
    <property type="entry name" value="Helicase_ATP-bd"/>
</dbReference>
<evidence type="ECO:0000256" key="10">
    <source>
        <dbReference type="ARBA" id="ARBA00023125"/>
    </source>
</evidence>